<evidence type="ECO:0000313" key="3">
    <source>
        <dbReference type="Proteomes" id="UP001499988"/>
    </source>
</evidence>
<protein>
    <submittedName>
        <fullName evidence="2">Uncharacterized protein</fullName>
    </submittedName>
</protein>
<dbReference type="Proteomes" id="UP001499988">
    <property type="component" value="Unassembled WGS sequence"/>
</dbReference>
<dbReference type="RefSeq" id="WP_345336229.1">
    <property type="nucleotide sequence ID" value="NZ_BAABJZ010000093.1"/>
</dbReference>
<keyword evidence="1" id="KW-0732">Signal</keyword>
<proteinExistence type="predicted"/>
<gene>
    <name evidence="2" type="ORF">GCM10023333_29750</name>
</gene>
<name>A0ABP9F6K1_9GAMM</name>
<dbReference type="EMBL" id="BAABJZ010000093">
    <property type="protein sequence ID" value="GAA4894608.1"/>
    <property type="molecule type" value="Genomic_DNA"/>
</dbReference>
<reference evidence="3" key="1">
    <citation type="journal article" date="2019" name="Int. J. Syst. Evol. Microbiol.">
        <title>The Global Catalogue of Microorganisms (GCM) 10K type strain sequencing project: providing services to taxonomists for standard genome sequencing and annotation.</title>
        <authorList>
            <consortium name="The Broad Institute Genomics Platform"/>
            <consortium name="The Broad Institute Genome Sequencing Center for Infectious Disease"/>
            <person name="Wu L."/>
            <person name="Ma J."/>
        </authorList>
    </citation>
    <scope>NUCLEOTIDE SEQUENCE [LARGE SCALE GENOMIC DNA]</scope>
    <source>
        <strain evidence="3">JCM 18401</strain>
    </source>
</reference>
<keyword evidence="3" id="KW-1185">Reference proteome</keyword>
<evidence type="ECO:0000256" key="1">
    <source>
        <dbReference type="SAM" id="SignalP"/>
    </source>
</evidence>
<organism evidence="2 3">
    <name type="scientific">Ferrimonas pelagia</name>
    <dbReference type="NCBI Taxonomy" id="1177826"/>
    <lineage>
        <taxon>Bacteria</taxon>
        <taxon>Pseudomonadati</taxon>
        <taxon>Pseudomonadota</taxon>
        <taxon>Gammaproteobacteria</taxon>
        <taxon>Alteromonadales</taxon>
        <taxon>Ferrimonadaceae</taxon>
        <taxon>Ferrimonas</taxon>
    </lineage>
</organism>
<accession>A0ABP9F6K1</accession>
<evidence type="ECO:0000313" key="2">
    <source>
        <dbReference type="EMBL" id="GAA4894608.1"/>
    </source>
</evidence>
<feature type="signal peptide" evidence="1">
    <location>
        <begin position="1"/>
        <end position="20"/>
    </location>
</feature>
<sequence length="134" mass="13906">MRLFSTFMLIFALISQGAVARVHLMPTDVEVLSQSTVIDSAASGHAEDAMHCDKMAMAQSASHDCCDDAPVMDCHDANAPCEGECGHCQVFSPAGTALPSAALAALDLTAQQACSQSKSFHSVALSLDSPPPIA</sequence>
<comment type="caution">
    <text evidence="2">The sequence shown here is derived from an EMBL/GenBank/DDBJ whole genome shotgun (WGS) entry which is preliminary data.</text>
</comment>
<feature type="chain" id="PRO_5046571409" evidence="1">
    <location>
        <begin position="21"/>
        <end position="134"/>
    </location>
</feature>